<organism evidence="8 9">
    <name type="scientific">[Emmonsia] crescens</name>
    <dbReference type="NCBI Taxonomy" id="73230"/>
    <lineage>
        <taxon>Eukaryota</taxon>
        <taxon>Fungi</taxon>
        <taxon>Dikarya</taxon>
        <taxon>Ascomycota</taxon>
        <taxon>Pezizomycotina</taxon>
        <taxon>Eurotiomycetes</taxon>
        <taxon>Eurotiomycetidae</taxon>
        <taxon>Onygenales</taxon>
        <taxon>Ajellomycetaceae</taxon>
        <taxon>Emergomyces</taxon>
    </lineage>
</organism>
<keyword evidence="3" id="KW-0813">Transport</keyword>
<evidence type="ECO:0000256" key="3">
    <source>
        <dbReference type="ARBA" id="ARBA00022448"/>
    </source>
</evidence>
<dbReference type="PANTHER" id="PTHR11654">
    <property type="entry name" value="OLIGOPEPTIDE TRANSPORTER-RELATED"/>
    <property type="match status" value="1"/>
</dbReference>
<keyword evidence="6 7" id="KW-0472">Membrane</keyword>
<protein>
    <submittedName>
        <fullName evidence="8">POT family proton-dependent oligopeptide transporter</fullName>
    </submittedName>
</protein>
<dbReference type="AlphaFoldDB" id="A0A2B7ZS14"/>
<feature type="transmembrane region" description="Helical" evidence="7">
    <location>
        <begin position="509"/>
        <end position="530"/>
    </location>
</feature>
<dbReference type="VEuPathDB" id="FungiDB:EMCG_01458"/>
<dbReference type="InterPro" id="IPR018456">
    <property type="entry name" value="PTR2_symporter_CS"/>
</dbReference>
<sequence length="606" mass="66878">MTERIGDLATLHASEVEPRLHRHQDLAGGDEPISGSKANEDLSSLQEHISHMPDGPTEEELGTLRKVPDNLPWSAFLVAVIELCERFTYYGLSGPFQNYIQNPYRGPGVPGAIGIGQARATGLTSFFQFWSYLTTIFGGIVADQYLGKYNTIVVFSVIYMVGLVILFCTSLPIAIENGAALGGLVAAMIVIGLGTGGIKSNIAPLIGEQIKAKKPWVKTLKSGERVIVDPTLTVQRVYMIFYCCINIGALSPLATTELELHVDFWAAYLLPLCMFLAGLAVLIFGRKYYVVRPPRGSVIIHAFKALWIGLINKGNMNAAKASYQAEHGGNHNIEWDDHFVEELKRALVACKVFVFFPFYWVCDQQMLNNFVSQAATMELHGVPNDLMQNIVPLTIIIFIPICDRLIYPLLRRMRIPFKPMSRITMGFLFASAAMVYAAIVQHLIYNAPPCYDAPLNCPASRGGAVPNRVHVALQTPAYLLVGFSEIFASITGIEYAYTKAPASMKSFVMAIFLMTIAFGAVLAIALSPTAKDPNLIWMYTGLSIASFIAGVSFWILFRRYNATEEKMNALEIEQSSIDEEKKFVAAKKTPVSVHKHSTDPEAKRVS</sequence>
<feature type="transmembrane region" description="Helical" evidence="7">
    <location>
        <begin position="427"/>
        <end position="445"/>
    </location>
</feature>
<feature type="transmembrane region" description="Helical" evidence="7">
    <location>
        <begin position="346"/>
        <end position="366"/>
    </location>
</feature>
<evidence type="ECO:0000256" key="2">
    <source>
        <dbReference type="ARBA" id="ARBA00005982"/>
    </source>
</evidence>
<gene>
    <name evidence="8" type="ORF">GX50_01027</name>
</gene>
<feature type="transmembrane region" description="Helical" evidence="7">
    <location>
        <begin position="237"/>
        <end position="254"/>
    </location>
</feature>
<evidence type="ECO:0000256" key="5">
    <source>
        <dbReference type="ARBA" id="ARBA00022989"/>
    </source>
</evidence>
<feature type="transmembrane region" description="Helical" evidence="7">
    <location>
        <begin position="179"/>
        <end position="198"/>
    </location>
</feature>
<evidence type="ECO:0000256" key="1">
    <source>
        <dbReference type="ARBA" id="ARBA00004141"/>
    </source>
</evidence>
<keyword evidence="5 7" id="KW-1133">Transmembrane helix</keyword>
<dbReference type="Gene3D" id="1.20.1250.20">
    <property type="entry name" value="MFS general substrate transporter like domains"/>
    <property type="match status" value="1"/>
</dbReference>
<evidence type="ECO:0000256" key="6">
    <source>
        <dbReference type="ARBA" id="ARBA00023136"/>
    </source>
</evidence>
<feature type="transmembrane region" description="Helical" evidence="7">
    <location>
        <begin position="153"/>
        <end position="173"/>
    </location>
</feature>
<comment type="caution">
    <text evidence="8">The sequence shown here is derived from an EMBL/GenBank/DDBJ whole genome shotgun (WGS) entry which is preliminary data.</text>
</comment>
<proteinExistence type="inferred from homology"/>
<keyword evidence="9" id="KW-1185">Reference proteome</keyword>
<feature type="transmembrane region" description="Helical" evidence="7">
    <location>
        <begin position="536"/>
        <end position="557"/>
    </location>
</feature>
<dbReference type="PROSITE" id="PS01022">
    <property type="entry name" value="PTR2_1"/>
    <property type="match status" value="1"/>
</dbReference>
<feature type="transmembrane region" description="Helical" evidence="7">
    <location>
        <begin position="477"/>
        <end position="497"/>
    </location>
</feature>
<keyword evidence="4 7" id="KW-0812">Transmembrane</keyword>
<reference evidence="8 9" key="1">
    <citation type="submission" date="2017-10" db="EMBL/GenBank/DDBJ databases">
        <title>Comparative genomics in systemic dimorphic fungi from Ajellomycetaceae.</title>
        <authorList>
            <person name="Munoz J.F."/>
            <person name="Mcewen J.G."/>
            <person name="Clay O.K."/>
            <person name="Cuomo C.A."/>
        </authorList>
    </citation>
    <scope>NUCLEOTIDE SEQUENCE [LARGE SCALE GENOMIC DNA]</scope>
    <source>
        <strain evidence="8 9">UAMH4076</strain>
    </source>
</reference>
<name>A0A2B7ZS14_9EURO</name>
<dbReference type="GO" id="GO:0071916">
    <property type="term" value="F:dipeptide transmembrane transporter activity"/>
    <property type="evidence" value="ECO:0007669"/>
    <property type="project" value="UniProtKB-ARBA"/>
</dbReference>
<evidence type="ECO:0000313" key="8">
    <source>
        <dbReference type="EMBL" id="PGH36171.1"/>
    </source>
</evidence>
<dbReference type="EMBL" id="PDND01000011">
    <property type="protein sequence ID" value="PGH36171.1"/>
    <property type="molecule type" value="Genomic_DNA"/>
</dbReference>
<comment type="subcellular location">
    <subcellularLocation>
        <location evidence="1">Membrane</location>
        <topology evidence="1">Multi-pass membrane protein</topology>
    </subcellularLocation>
</comment>
<dbReference type="Proteomes" id="UP000226031">
    <property type="component" value="Unassembled WGS sequence"/>
</dbReference>
<dbReference type="FunFam" id="1.20.1250.20:FF:000085">
    <property type="entry name" value="MFS peptide transporter Ptr2"/>
    <property type="match status" value="1"/>
</dbReference>
<feature type="transmembrane region" description="Helical" evidence="7">
    <location>
        <begin position="266"/>
        <end position="285"/>
    </location>
</feature>
<evidence type="ECO:0000313" key="9">
    <source>
        <dbReference type="Proteomes" id="UP000226031"/>
    </source>
</evidence>
<dbReference type="GO" id="GO:0005886">
    <property type="term" value="C:plasma membrane"/>
    <property type="evidence" value="ECO:0007669"/>
    <property type="project" value="UniProtKB-ARBA"/>
</dbReference>
<dbReference type="InterPro" id="IPR000109">
    <property type="entry name" value="POT_fam"/>
</dbReference>
<comment type="similarity">
    <text evidence="2">Belongs to the major facilitator superfamily. Proton-dependent oligopeptide transporter (POT/PTR) (TC 2.A.17) family.</text>
</comment>
<dbReference type="InterPro" id="IPR036259">
    <property type="entry name" value="MFS_trans_sf"/>
</dbReference>
<accession>A0A2B7ZS14</accession>
<evidence type="ECO:0000256" key="4">
    <source>
        <dbReference type="ARBA" id="ARBA00022692"/>
    </source>
</evidence>
<dbReference type="SUPFAM" id="SSF103473">
    <property type="entry name" value="MFS general substrate transporter"/>
    <property type="match status" value="1"/>
</dbReference>
<dbReference type="Pfam" id="PF00854">
    <property type="entry name" value="PTR2"/>
    <property type="match status" value="1"/>
</dbReference>
<feature type="transmembrane region" description="Helical" evidence="7">
    <location>
        <begin position="386"/>
        <end position="406"/>
    </location>
</feature>
<evidence type="ECO:0000256" key="7">
    <source>
        <dbReference type="SAM" id="Phobius"/>
    </source>
</evidence>